<proteinExistence type="predicted"/>
<dbReference type="PANTHER" id="PTHR33309:SF1">
    <property type="entry name" value="MYB_SANT-LIKE DNA-BINDING DOMAIN-CONTAINING PROTEIN"/>
    <property type="match status" value="1"/>
</dbReference>
<evidence type="ECO:0000256" key="1">
    <source>
        <dbReference type="SAM" id="MobiDB-lite"/>
    </source>
</evidence>
<evidence type="ECO:0000313" key="2">
    <source>
        <dbReference type="EMBL" id="CAH3155745.1"/>
    </source>
</evidence>
<protein>
    <submittedName>
        <fullName evidence="2">Uncharacterized protein</fullName>
    </submittedName>
</protein>
<feature type="region of interest" description="Disordered" evidence="1">
    <location>
        <begin position="115"/>
        <end position="171"/>
    </location>
</feature>
<comment type="caution">
    <text evidence="2">The sequence shown here is derived from an EMBL/GenBank/DDBJ whole genome shotgun (WGS) entry which is preliminary data.</text>
</comment>
<name>A0ABN8Q293_9CNID</name>
<organism evidence="2 3">
    <name type="scientific">Porites lobata</name>
    <dbReference type="NCBI Taxonomy" id="104759"/>
    <lineage>
        <taxon>Eukaryota</taxon>
        <taxon>Metazoa</taxon>
        <taxon>Cnidaria</taxon>
        <taxon>Anthozoa</taxon>
        <taxon>Hexacorallia</taxon>
        <taxon>Scleractinia</taxon>
        <taxon>Fungiina</taxon>
        <taxon>Poritidae</taxon>
        <taxon>Porites</taxon>
    </lineage>
</organism>
<reference evidence="2 3" key="1">
    <citation type="submission" date="2022-05" db="EMBL/GenBank/DDBJ databases">
        <authorList>
            <consortium name="Genoscope - CEA"/>
            <person name="William W."/>
        </authorList>
    </citation>
    <scope>NUCLEOTIDE SEQUENCE [LARGE SCALE GENOMIC DNA]</scope>
</reference>
<gene>
    <name evidence="2" type="ORF">PLOB_00001360</name>
</gene>
<evidence type="ECO:0000313" key="3">
    <source>
        <dbReference type="Proteomes" id="UP001159405"/>
    </source>
</evidence>
<dbReference type="PANTHER" id="PTHR33309">
    <property type="entry name" value="KERATIN, ULTRA HIGH-SULFUR MATRIX PROTEIN-LIKE"/>
    <property type="match status" value="1"/>
</dbReference>
<sequence length="254" mass="30480">MSTCEKNDPSPSNARNSMKWTKEHDVLLVKEVMLFELWKYKLGSRERGNCLDRIAESLNQLQEPFFNVSQTSIRDRLKILEKDFKRKDRFERNASGISPEKSEIDVIMEDYLERREEQERESEKISDKTAKDKASAEEMRNKAMERLGETKKRAGDDQPRKKRKHTPNETMDYLREATEKECELKKEELEFRKKQEERALAQQNLMFQQQQEMSRQFQDQLKNQQQQFQMMCQMFMQQQQQQSQALLELLKKGH</sequence>
<keyword evidence="3" id="KW-1185">Reference proteome</keyword>
<feature type="compositionally biased region" description="Basic and acidic residues" evidence="1">
    <location>
        <begin position="115"/>
        <end position="159"/>
    </location>
</feature>
<dbReference type="Proteomes" id="UP001159405">
    <property type="component" value="Unassembled WGS sequence"/>
</dbReference>
<accession>A0ABN8Q293</accession>
<dbReference type="EMBL" id="CALNXK010000102">
    <property type="protein sequence ID" value="CAH3155745.1"/>
    <property type="molecule type" value="Genomic_DNA"/>
</dbReference>